<feature type="compositionally biased region" description="Low complexity" evidence="4">
    <location>
        <begin position="347"/>
        <end position="368"/>
    </location>
</feature>
<gene>
    <name evidence="6" type="primary">T24H24.9</name>
    <name evidence="7" type="ordered locus">At4g04130</name>
</gene>
<feature type="compositionally biased region" description="Polar residues" evidence="4">
    <location>
        <begin position="403"/>
        <end position="413"/>
    </location>
</feature>
<protein>
    <submittedName>
        <fullName evidence="6">T24H24.9 protein</fullName>
    </submittedName>
</protein>
<evidence type="ECO:0000256" key="3">
    <source>
        <dbReference type="ARBA" id="ARBA00022801"/>
    </source>
</evidence>
<reference evidence="6" key="3">
    <citation type="submission" date="1998-08" db="EMBL/GenBank/DDBJ databases">
        <authorList>
            <person name="Waterston R."/>
        </authorList>
    </citation>
    <scope>NUCLEOTIDE SEQUENCE</scope>
</reference>
<dbReference type="PIR" id="T01461">
    <property type="entry name" value="T01461"/>
</dbReference>
<dbReference type="SUPFAM" id="SSF54001">
    <property type="entry name" value="Cysteine proteinases"/>
    <property type="match status" value="1"/>
</dbReference>
<keyword evidence="2" id="KW-0645">Protease</keyword>
<dbReference type="GO" id="GO:0006508">
    <property type="term" value="P:proteolysis"/>
    <property type="evidence" value="ECO:0007669"/>
    <property type="project" value="UniProtKB-KW"/>
</dbReference>
<dbReference type="InterPro" id="IPR038765">
    <property type="entry name" value="Papain-like_cys_pep_sf"/>
</dbReference>
<proteinExistence type="inferred from homology"/>
<dbReference type="PANTHER" id="PTHR48449:SF1">
    <property type="entry name" value="DUF1985 DOMAIN-CONTAINING PROTEIN"/>
    <property type="match status" value="1"/>
</dbReference>
<evidence type="ECO:0000313" key="7">
    <source>
        <dbReference type="EMBL" id="CAB77881.1"/>
    </source>
</evidence>
<dbReference type="Gene3D" id="3.40.395.10">
    <property type="entry name" value="Adenoviral Proteinase, Chain A"/>
    <property type="match status" value="1"/>
</dbReference>
<accession>O81428</accession>
<dbReference type="Pfam" id="PF09331">
    <property type="entry name" value="DUF1985"/>
    <property type="match status" value="1"/>
</dbReference>
<keyword evidence="3" id="KW-0378">Hydrolase</keyword>
<feature type="region of interest" description="Disordered" evidence="4">
    <location>
        <begin position="312"/>
        <end position="449"/>
    </location>
</feature>
<dbReference type="GO" id="GO:0008234">
    <property type="term" value="F:cysteine-type peptidase activity"/>
    <property type="evidence" value="ECO:0007669"/>
    <property type="project" value="InterPro"/>
</dbReference>
<dbReference type="PANTHER" id="PTHR48449">
    <property type="entry name" value="DUF1985 DOMAIN-CONTAINING PROTEIN"/>
    <property type="match status" value="1"/>
</dbReference>
<dbReference type="PROSITE" id="PS50600">
    <property type="entry name" value="ULP_PROTEASE"/>
    <property type="match status" value="1"/>
</dbReference>
<reference evidence="7" key="5">
    <citation type="submission" date="2000-03" db="EMBL/GenBank/DDBJ databases">
        <authorList>
            <person name="EU Arabidopsis sequencing project"/>
        </authorList>
    </citation>
    <scope>NUCLEOTIDE SEQUENCE</scope>
</reference>
<feature type="domain" description="Ubiquitin-like protease family profile" evidence="5">
    <location>
        <begin position="449"/>
        <end position="640"/>
    </location>
</feature>
<reference key="4">
    <citation type="journal article" date="1999" name="Nature">
        <title>Sequence and analysis of chromosome 4 of the plant Arabidopsis thaliana.</title>
        <authorList>
            <consortium name="EU"/>
            <consortium name="CSHL and WU Arabidopsis Sequencing Project"/>
            <person name="Mayer K."/>
            <person name="Schuller C."/>
            <person name="Wambutt R."/>
            <person name="Murphy G."/>
            <person name="Volckaert G."/>
            <person name="Pohl T."/>
            <person name="Dusterhoft A."/>
            <person name="Stiekema W."/>
            <person name="Entian K.D."/>
            <person name="Terryn N."/>
            <person name="Harris B."/>
            <person name="Ansorge W."/>
            <person name="Brandt P."/>
            <person name="Grivell L."/>
            <person name="Rieger M."/>
            <person name="Weichselgartner M."/>
            <person name="de Simone V."/>
            <person name="Obermaier B."/>
            <person name="Mache R."/>
            <person name="Muller M."/>
            <person name="Kreis M."/>
            <person name="Delseny M."/>
            <person name="Puigdomenech P."/>
            <person name="Watson M."/>
            <person name="Schmidtheini T."/>
            <person name="Reichert B."/>
            <person name="Portatelle D."/>
            <person name="Perez-Alonso M."/>
            <person name="Boutry M."/>
            <person name="Bancroft I."/>
            <person name="Vos P."/>
            <person name="Hoheisel J."/>
            <person name="Zimmermann W."/>
            <person name="Wedler H."/>
            <person name="Ridley P."/>
            <person name="Langham S.A."/>
            <person name="McCullagh B."/>
            <person name="Bilham L."/>
            <person name="Robben J."/>
            <person name="Van der Schueren J."/>
            <person name="Grymonprez B."/>
            <person name="Chuang Y.J."/>
            <person name="Vandenbussche F."/>
            <person name="Braeken M."/>
            <person name="Weltjens I."/>
            <person name="Voet M."/>
            <person name="Bastiaens I."/>
            <person name="Aert R."/>
            <person name="Defoor E."/>
            <person name="Weitzenegger T."/>
            <person name="Bothe G."/>
            <person name="Ramsperger U."/>
            <person name="Hilbert H."/>
            <person name="Braun M."/>
            <person name="Holzer E."/>
            <person name="Brandt A."/>
            <person name="Peters S."/>
            <person name="van Staveren M."/>
            <person name="Dirske W."/>
            <person name="Mooijman P."/>
            <person name="Klein Lankhorst R."/>
            <person name="Rose M."/>
            <person name="Hauf J."/>
            <person name="Kotter P."/>
            <person name="Berneiser S."/>
            <person name="Hempel S."/>
            <person name="Feldpausch M."/>
            <person name="Lamberth S."/>
            <person name="Van den Daele H."/>
            <person name="De Keyser A."/>
            <person name="Buysshaert C."/>
            <person name="Gielen J."/>
            <person name="Villarroel R."/>
            <person name="De Clercq R."/>
            <person name="Van Montagu M."/>
            <person name="Rogers J."/>
            <person name="Cronin A."/>
            <person name="Quail M."/>
            <person name="Bray-Allen S."/>
            <person name="Clark L."/>
            <person name="Doggett J."/>
            <person name="Hall S."/>
            <person name="Kay M."/>
            <person name="Lennard N."/>
            <person name="McLay K."/>
            <person name="Mayes R."/>
            <person name="Pettett A."/>
            <person name="Rajandream M.A."/>
            <person name="Lyne M."/>
            <person name="Benes V."/>
            <person name="Rechmann S."/>
            <person name="Borkova D."/>
            <person name="Blocker H."/>
            <person name="Scharfe M."/>
            <person name="Grimm M."/>
            <person name="Lohnert T.H."/>
            <person name="Dose S."/>
            <person name="de Haan M."/>
            <person name="Maarse A."/>
            <person name="Schafer M."/>
            <person name="Muller-Auer S."/>
            <person name="Gabel C."/>
            <person name="Fuchs M."/>
            <person name="Fartmann B."/>
            <person name="Granderath K."/>
            <person name="Dauner D."/>
            <person name="Herzl A."/>
            <person name="Neumann S."/>
            <person name="Argiriou A."/>
            <person name="Vitale D."/>
            <person name="Liguori R."/>
            <person name="Piravandi E."/>
            <person name="Massenet O."/>
            <person name="Quigley F."/>
            <person name="Clabauld G."/>
            <person name="Mundlein A."/>
            <person name="Felber R."/>
            <person name="Schnabl S."/>
            <person name="Hiller R."/>
            <person name="Schmidt W."/>
            <person name="Lecharny A."/>
            <person name="Aubourg S."/>
            <person name="Chefdor F."/>
            <person name="Cooke R."/>
            <person name="Berger C."/>
            <person name="Montfort A."/>
            <person name="Casacuberta E."/>
            <person name="Gibbons T."/>
            <person name="Weber N."/>
            <person name="Vandenbol M."/>
            <person name="Bargues M."/>
            <person name="Terol J."/>
            <person name="Torres A."/>
            <person name="Perez-Perez A."/>
            <person name="Purnelle B."/>
            <person name="Bent E."/>
            <person name="Johnson S."/>
            <person name="Tacon D."/>
            <person name="Jesse T."/>
            <person name="Heijnen L."/>
            <person name="Schwarz S."/>
            <person name="Scholler P."/>
            <person name="Heber S."/>
            <person name="Francs P."/>
            <person name="Bielke C."/>
            <person name="Frishman D."/>
            <person name="Haase D."/>
            <person name="Lemcke K."/>
            <person name="Mewes H.W."/>
            <person name="Stocker S."/>
            <person name="Zaccaria P."/>
            <person name="Bevan M."/>
            <person name="Wilson R.K."/>
            <person name="de la Bastide M."/>
            <person name="Habermann K."/>
            <person name="Parnell L."/>
            <person name="Dedhia N."/>
            <person name="Gnoj L."/>
            <person name="Schutz K."/>
            <person name="Huang E."/>
            <person name="Spiegel L."/>
            <person name="Sehkon M."/>
            <person name="Murray J."/>
            <person name="Sheet P."/>
            <person name="Cordes M."/>
            <person name="Abu-Threideh J."/>
            <person name="Stoneking T."/>
            <person name="Kalicki J."/>
            <person name="Graves T."/>
            <person name="Harmon G."/>
            <person name="Edwards J."/>
            <person name="Latreille P."/>
            <person name="Courtney L."/>
            <person name="Cloud J."/>
            <person name="Abbott A."/>
            <person name="Scott K."/>
            <person name="Johnson D."/>
            <person name="Minx P."/>
            <person name="Bentley D."/>
            <person name="Fulton B."/>
            <person name="Miller N."/>
            <person name="Greco T."/>
            <person name="Kemp K."/>
            <person name="Kramer J."/>
            <person name="Fulton L."/>
            <person name="Mardis E."/>
            <person name="Dante M."/>
            <person name="Pepin K."/>
            <person name="Hillier L."/>
            <person name="Nelson J."/>
            <person name="Spieth J."/>
            <person name="Ryan E."/>
            <person name="Andrews S."/>
            <person name="Geisel C."/>
            <person name="Layman D."/>
            <person name="Du H."/>
            <person name="Ali J."/>
            <person name="Berghoff A."/>
            <person name="Jones K."/>
            <person name="Drone K."/>
            <person name="Cotton M."/>
            <person name="Joshu C."/>
            <person name="Antonoiu B."/>
            <person name="Zidanic M."/>
            <person name="Strong C."/>
            <person name="Sun H."/>
            <person name="Lamar B."/>
            <person name="Yordan C."/>
            <person name="Ma P."/>
            <person name="Zhong J."/>
            <person name="Preston R."/>
            <person name="Vil D."/>
            <person name="Shekher M."/>
            <person name="Matero A."/>
            <person name="Shah R."/>
            <person name="Swaby I.K."/>
            <person name="O'Shaughnessy A."/>
            <person name="Rodriguez M."/>
            <person name="Hoffmann J."/>
            <person name="Till S."/>
            <person name="Granat S."/>
            <person name="Shohdy N."/>
            <person name="Hasegawa A."/>
            <person name="Hameed A."/>
            <person name="Lodhi M."/>
            <person name="Johnson A."/>
            <person name="Chen E."/>
            <person name="Marra M."/>
            <person name="Martienssen R."/>
            <person name="McCombie W.R."/>
        </authorList>
    </citation>
    <scope>NUCLEOTIDE SEQUENCE [LARGE SCALE GENOMIC DNA]</scope>
    <source>
        <strain>cv. Columbia</strain>
    </source>
</reference>
<name>O81428_ARATH</name>
<dbReference type="EMBL" id="AL161499">
    <property type="protein sequence ID" value="CAB77881.1"/>
    <property type="molecule type" value="Genomic_DNA"/>
</dbReference>
<evidence type="ECO:0000256" key="2">
    <source>
        <dbReference type="ARBA" id="ARBA00022670"/>
    </source>
</evidence>
<organism evidence="6">
    <name type="scientific">Arabidopsis thaliana</name>
    <name type="common">Mouse-ear cress</name>
    <dbReference type="NCBI Taxonomy" id="3702"/>
    <lineage>
        <taxon>Eukaryota</taxon>
        <taxon>Viridiplantae</taxon>
        <taxon>Streptophyta</taxon>
        <taxon>Embryophyta</taxon>
        <taxon>Tracheophyta</taxon>
        <taxon>Spermatophyta</taxon>
        <taxon>Magnoliopsida</taxon>
        <taxon>eudicotyledons</taxon>
        <taxon>Gunneridae</taxon>
        <taxon>Pentapetalae</taxon>
        <taxon>rosids</taxon>
        <taxon>malvids</taxon>
        <taxon>Brassicales</taxon>
        <taxon>Brassicaceae</taxon>
        <taxon>Camelineae</taxon>
        <taxon>Arabidopsis</taxon>
    </lineage>
</organism>
<dbReference type="Pfam" id="PF02902">
    <property type="entry name" value="Peptidase_C48"/>
    <property type="match status" value="1"/>
</dbReference>
<reference evidence="6" key="1">
    <citation type="submission" date="1998-07" db="EMBL/GenBank/DDBJ databases">
        <title>The A. thaliana Genome Sequencing Project.</title>
        <authorList>
            <person name="WashU"/>
        </authorList>
    </citation>
    <scope>NUCLEOTIDE SEQUENCE</scope>
</reference>
<dbReference type="AlphaFoldDB" id="O81428"/>
<evidence type="ECO:0000256" key="4">
    <source>
        <dbReference type="SAM" id="MobiDB-lite"/>
    </source>
</evidence>
<evidence type="ECO:0000259" key="5">
    <source>
        <dbReference type="PROSITE" id="PS50600"/>
    </source>
</evidence>
<evidence type="ECO:0000313" key="6">
    <source>
        <dbReference type="EMBL" id="AAC28210.1"/>
    </source>
</evidence>
<comment type="similarity">
    <text evidence="1">Belongs to the peptidase C48 family.</text>
</comment>
<reference evidence="7" key="6">
    <citation type="submission" date="2000-03" db="EMBL/GenBank/DDBJ databases">
        <authorList>
            <person name="Lamar B."/>
            <person name="Stoneking T."/>
            <person name="Stumpf J."/>
            <person name="Mewes H.W."/>
            <person name="Lemcke K."/>
            <person name="Mayer K.F.X."/>
        </authorList>
    </citation>
    <scope>NUCLEOTIDE SEQUENCE</scope>
</reference>
<sequence length="859" mass="96243">MLTRQLLTKNKHELWTVYGGFPLRFSIREFQMTTGLICDKLPSESKVEDYHDPAYLSVWNRLFGAKSIVTVMDVIDMLREDAKAETRKRFSTWKKLSLALVVLIDGLLNFIQKLFVDLGRTILLRESDVLDAEQTANLSVEYTLYQSETVKGDLSWPDEKEDEGVELIISLIKQKHHFKAETWPIHSIQCSSKDAPAADAEYVGVALDTDDVEFVGTRTVGPEDKCEPSKAVKRAKKEYYPIRRKPFTRSSKKEGLNVEPLPTQDKAATPVGKTVHKKTAKQDATLIKQAPLLNLRYNISKDLLKNLKEKATETAAGAPETPKSKSKKKKETKQPVTRKRKREEVTSLSSGSSSSGLNHGPAVDTDIGVDGGGTVNLEGSVDPWELYGSTKNISEPQEMGRESPTSPVPTATQDKPMDTKPIKTMEEPLDLGNRAGSPRQTPCSPVTPIAQVIPDSSIVAVSPAYFEKERTNIRQPVPGMLMKRRGKAYSQRRVAIIDTWFAMLLSTHYEDFQKCEDKAKYEWGKTIKGYITGKSTGIHMKSEFLKHVDVVYVPMNWGCSHWVGLVINLKQQSIDVLDSFISPTPEEAVEFQMTPIVSSCPTLTTEMTTEPFSCTRVTGLYDNKGDGDCGPVACKFLEMHAHGMDYTDMTALTDEVVIRIQKKLGDDDAYYLAPVILTNKRGRDIALSRDIVKSANLTAFCLEPPKIYPGGVARSFFTRQALYYEALRLVTRERDIQGSLALLNELVPEDESATVAYAMFQMCAERGDLAGATFDMIFESLGDRLLFNIYSEDLEAECEGLIDTLLAYEPANEDTFGPIWEFAYSKRINVPDCAYWHEGEHYCEGCYIFNAALRICEIL</sequence>
<dbReference type="EMBL" id="AF075598">
    <property type="protein sequence ID" value="AAC28210.1"/>
    <property type="molecule type" value="Genomic_DNA"/>
</dbReference>
<dbReference type="InterPro" id="IPR015410">
    <property type="entry name" value="DUF1985"/>
</dbReference>
<feature type="compositionally biased region" description="Basic residues" evidence="4">
    <location>
        <begin position="324"/>
        <end position="341"/>
    </location>
</feature>
<reference evidence="6" key="2">
    <citation type="submission" date="1998-07" db="EMBL/GenBank/DDBJ databases">
        <title>The sequence of A. thaliana T24H24.</title>
        <authorList>
            <person name="Courtney L."/>
            <person name="Stoneking T."/>
            <person name="Langston Y."/>
            <person name="Mead K."/>
        </authorList>
    </citation>
    <scope>NUCLEOTIDE SEQUENCE</scope>
</reference>
<feature type="region of interest" description="Disordered" evidence="4">
    <location>
        <begin position="246"/>
        <end position="281"/>
    </location>
</feature>
<feature type="compositionally biased region" description="Basic and acidic residues" evidence="4">
    <location>
        <begin position="415"/>
        <end position="426"/>
    </location>
</feature>
<dbReference type="InterPro" id="IPR003653">
    <property type="entry name" value="Peptidase_C48_C"/>
</dbReference>
<evidence type="ECO:0000256" key="1">
    <source>
        <dbReference type="ARBA" id="ARBA00005234"/>
    </source>
</evidence>